<gene>
    <name evidence="1" type="ORF">J4709_29160</name>
</gene>
<comment type="caution">
    <text evidence="1">The sequence shown here is derived from an EMBL/GenBank/DDBJ whole genome shotgun (WGS) entry which is preliminary data.</text>
</comment>
<dbReference type="RefSeq" id="WP_208245050.1">
    <property type="nucleotide sequence ID" value="NZ_JAGEPF010000018.1"/>
</dbReference>
<reference evidence="1 2" key="1">
    <citation type="submission" date="2021-03" db="EMBL/GenBank/DDBJ databases">
        <title>Actinomadura violae sp. nov., isolated from lichen in Thailand.</title>
        <authorList>
            <person name="Kanchanasin P."/>
            <person name="Saeng-In P."/>
            <person name="Phongsopitanun W."/>
            <person name="Yuki M."/>
            <person name="Kudo T."/>
            <person name="Ohkuma M."/>
            <person name="Tanasupawat S."/>
        </authorList>
    </citation>
    <scope>NUCLEOTIDE SEQUENCE [LARGE SCALE GENOMIC DNA]</scope>
    <source>
        <strain evidence="1 2">LCR2-06</strain>
    </source>
</reference>
<proteinExistence type="predicted"/>
<dbReference type="EMBL" id="JAGEPF010000018">
    <property type="protein sequence ID" value="MBO2461645.1"/>
    <property type="molecule type" value="Genomic_DNA"/>
</dbReference>
<organism evidence="1 2">
    <name type="scientific">Actinomadura violacea</name>
    <dbReference type="NCBI Taxonomy" id="2819934"/>
    <lineage>
        <taxon>Bacteria</taxon>
        <taxon>Bacillati</taxon>
        <taxon>Actinomycetota</taxon>
        <taxon>Actinomycetes</taxon>
        <taxon>Streptosporangiales</taxon>
        <taxon>Thermomonosporaceae</taxon>
        <taxon>Actinomadura</taxon>
    </lineage>
</organism>
<evidence type="ECO:0000313" key="2">
    <source>
        <dbReference type="Proteomes" id="UP000680206"/>
    </source>
</evidence>
<evidence type="ECO:0000313" key="1">
    <source>
        <dbReference type="EMBL" id="MBO2461645.1"/>
    </source>
</evidence>
<accession>A0ABS3RY10</accession>
<dbReference type="Proteomes" id="UP000680206">
    <property type="component" value="Unassembled WGS sequence"/>
</dbReference>
<protein>
    <submittedName>
        <fullName evidence="1">Uncharacterized protein</fullName>
    </submittedName>
</protein>
<keyword evidence="2" id="KW-1185">Reference proteome</keyword>
<name>A0ABS3RY10_9ACTN</name>
<sequence length="337" mass="36813">MNTAERAALAATVIGAERRARLIERQADVLALEHGMPLDRARRYAENQVDEAHAAVVLAVGQVWSRPEGVRVRGAALAGACIAADSYTVLGFEQPGPSGQVMVRIGEGSWVSIDTFESMWLTAWPAEHTARNEPHPLTVTGVLLEDAAVEEEDARTEEDGADAGDGFDPRAVWFIAYRTGEAGFGIGEGLPLLSAPYRAQNWKKPGYEPFYGNALDVPAYIAEHLADYRAAWPDYRDRWNGDDSAFDSFNELDRGCECDVRVAAYIGWWLWQRVRSDVVAEYGGTVDDYEVHHPWGPAKADAVLAAAPHADPEWNIPADHSLAQCDGQTSLGGLHGE</sequence>